<protein>
    <recommendedName>
        <fullName evidence="1">Endonuclease/exonuclease/phosphatase domain-containing protein</fullName>
    </recommendedName>
</protein>
<dbReference type="GO" id="GO:0003824">
    <property type="term" value="F:catalytic activity"/>
    <property type="evidence" value="ECO:0007669"/>
    <property type="project" value="InterPro"/>
</dbReference>
<dbReference type="GO" id="GO:0006506">
    <property type="term" value="P:GPI anchor biosynthetic process"/>
    <property type="evidence" value="ECO:0007669"/>
    <property type="project" value="TreeGrafter"/>
</dbReference>
<dbReference type="InterPro" id="IPR036691">
    <property type="entry name" value="Endo/exonu/phosph_ase_sf"/>
</dbReference>
<dbReference type="SUPFAM" id="SSF56219">
    <property type="entry name" value="DNase I-like"/>
    <property type="match status" value="1"/>
</dbReference>
<dbReference type="Gene3D" id="3.60.10.10">
    <property type="entry name" value="Endonuclease/exonuclease/phosphatase"/>
    <property type="match status" value="1"/>
</dbReference>
<name>A0A165G5W6_9NEIS</name>
<accession>A0A165G5W6</accession>
<dbReference type="Proteomes" id="UP000076625">
    <property type="component" value="Unassembled WGS sequence"/>
</dbReference>
<evidence type="ECO:0000259" key="1">
    <source>
        <dbReference type="Pfam" id="PF03372"/>
    </source>
</evidence>
<comment type="caution">
    <text evidence="2">The sequence shown here is derived from an EMBL/GenBank/DDBJ whole genome shotgun (WGS) entry which is preliminary data.</text>
</comment>
<dbReference type="InterPro" id="IPR051916">
    <property type="entry name" value="GPI-anchor_lipid_remodeler"/>
</dbReference>
<reference evidence="3" key="1">
    <citation type="submission" date="2016-01" db="EMBL/GenBank/DDBJ databases">
        <title>Draft genome of Chromobacterium sp. F49.</title>
        <authorList>
            <person name="Hong K.W."/>
        </authorList>
    </citation>
    <scope>NUCLEOTIDE SEQUENCE [LARGE SCALE GENOMIC DNA]</scope>
    <source>
        <strain evidence="3">CN10</strain>
    </source>
</reference>
<dbReference type="STRING" id="1452487.AVW16_04025"/>
<dbReference type="PANTHER" id="PTHR14859:SF1">
    <property type="entry name" value="PGAP2-INTERACTING PROTEIN"/>
    <property type="match status" value="1"/>
</dbReference>
<sequence length="254" mass="28635">MRPLNITTLNMHKGMSPLNRRVQLPRIAHCLSNLEPDVVFLQEVQGKNMLRSLRFADWPQEGQHHYLARKLAHKVAYGLNASYNHGHHGNAILSRYPLSTRCNVDMSVNRLEQRGLLHCDLQLSGWPVRVAALCVHLNLLAHDRRKQIVKLRHYIDHAIPDDTALIVAGDFNDWRGEISAILAGELGMTEVFESLYGRHARSYPARLPVLPLDRIYVRGLSAVSAQVHQGLPWASLSDHLPLSALLVPESTSRS</sequence>
<dbReference type="AlphaFoldDB" id="A0A165G5W6"/>
<dbReference type="EMBL" id="LQQU01000002">
    <property type="protein sequence ID" value="KZE35202.1"/>
    <property type="molecule type" value="Genomic_DNA"/>
</dbReference>
<feature type="domain" description="Endonuclease/exonuclease/phosphatase" evidence="1">
    <location>
        <begin position="8"/>
        <end position="239"/>
    </location>
</feature>
<gene>
    <name evidence="2" type="ORF">AVW16_04025</name>
</gene>
<dbReference type="OrthoDB" id="9793162at2"/>
<dbReference type="InterPro" id="IPR005135">
    <property type="entry name" value="Endo/exonuclease/phosphatase"/>
</dbReference>
<organism evidence="2 3">
    <name type="scientific">Crenobacter luteus</name>
    <dbReference type="NCBI Taxonomy" id="1452487"/>
    <lineage>
        <taxon>Bacteria</taxon>
        <taxon>Pseudomonadati</taxon>
        <taxon>Pseudomonadota</taxon>
        <taxon>Betaproteobacteria</taxon>
        <taxon>Neisseriales</taxon>
        <taxon>Neisseriaceae</taxon>
        <taxon>Crenobacter</taxon>
    </lineage>
</organism>
<evidence type="ECO:0000313" key="2">
    <source>
        <dbReference type="EMBL" id="KZE35202.1"/>
    </source>
</evidence>
<dbReference type="PANTHER" id="PTHR14859">
    <property type="entry name" value="CALCOFLUOR WHITE HYPERSENSITIVE PROTEIN PRECURSOR"/>
    <property type="match status" value="1"/>
</dbReference>
<dbReference type="Pfam" id="PF03372">
    <property type="entry name" value="Exo_endo_phos"/>
    <property type="match status" value="1"/>
</dbReference>
<proteinExistence type="predicted"/>
<evidence type="ECO:0000313" key="3">
    <source>
        <dbReference type="Proteomes" id="UP000076625"/>
    </source>
</evidence>
<keyword evidence="3" id="KW-1185">Reference proteome</keyword>
<dbReference type="RefSeq" id="WP_066609386.1">
    <property type="nucleotide sequence ID" value="NZ_LQQU01000002.1"/>
</dbReference>
<dbReference type="GO" id="GO:0016020">
    <property type="term" value="C:membrane"/>
    <property type="evidence" value="ECO:0007669"/>
    <property type="project" value="GOC"/>
</dbReference>